<evidence type="ECO:0000313" key="1">
    <source>
        <dbReference type="EMBL" id="MFD1835298.1"/>
    </source>
</evidence>
<reference evidence="2" key="1">
    <citation type="journal article" date="2019" name="Int. J. Syst. Evol. Microbiol.">
        <title>The Global Catalogue of Microorganisms (GCM) 10K type strain sequencing project: providing services to taxonomists for standard genome sequencing and annotation.</title>
        <authorList>
            <consortium name="The Broad Institute Genomics Platform"/>
            <consortium name="The Broad Institute Genome Sequencing Center for Infectious Disease"/>
            <person name="Wu L."/>
            <person name="Ma J."/>
        </authorList>
    </citation>
    <scope>NUCLEOTIDE SEQUENCE [LARGE SCALE GENOMIC DNA]</scope>
    <source>
        <strain evidence="2">JCM 11650</strain>
    </source>
</reference>
<protein>
    <submittedName>
        <fullName evidence="1">Uncharacterized protein</fullName>
    </submittedName>
</protein>
<comment type="caution">
    <text evidence="1">The sequence shown here is derived from an EMBL/GenBank/DDBJ whole genome shotgun (WGS) entry which is preliminary data.</text>
</comment>
<organism evidence="1 2">
    <name type="scientific">Brachybacterium rhamnosum</name>
    <dbReference type="NCBI Taxonomy" id="173361"/>
    <lineage>
        <taxon>Bacteria</taxon>
        <taxon>Bacillati</taxon>
        <taxon>Actinomycetota</taxon>
        <taxon>Actinomycetes</taxon>
        <taxon>Micrococcales</taxon>
        <taxon>Dermabacteraceae</taxon>
        <taxon>Brachybacterium</taxon>
    </lineage>
</organism>
<name>A0ABW4PXW8_9MICO</name>
<keyword evidence="2" id="KW-1185">Reference proteome</keyword>
<accession>A0ABW4PXW8</accession>
<proteinExistence type="predicted"/>
<dbReference type="Proteomes" id="UP001597280">
    <property type="component" value="Unassembled WGS sequence"/>
</dbReference>
<dbReference type="RefSeq" id="WP_343904411.1">
    <property type="nucleotide sequence ID" value="NZ_BAAAIS010000002.1"/>
</dbReference>
<sequence>MAPNDYFEELRELHGAVPPAVAQAAVRLIEHSRQFQVPEPSDIGYDWAISEINHASLSMLALSDARSLLTAYFREIADPRPSMTEVAKAQSISPTTLRRRYTPNHVAAIKHLIEGTGQIDDILGPFDMLFDLDLAGLSKARDEEIAIRDQLAEAYEVVEVSLARKLGPSIPDADEENPYYLDPVFERNILHPRRRRRLLTDYNENIMRDAISGNAVLTQIWKQWTAPPPQENYEDPDTPPF</sequence>
<gene>
    <name evidence="1" type="ORF">ACFSDA_09455</name>
</gene>
<evidence type="ECO:0000313" key="2">
    <source>
        <dbReference type="Proteomes" id="UP001597280"/>
    </source>
</evidence>
<dbReference type="EMBL" id="JBHUFL010000002">
    <property type="protein sequence ID" value="MFD1835298.1"/>
    <property type="molecule type" value="Genomic_DNA"/>
</dbReference>